<evidence type="ECO:0000256" key="7">
    <source>
        <dbReference type="ARBA" id="ARBA00022777"/>
    </source>
</evidence>
<keyword evidence="9 10" id="KW-0472">Membrane</keyword>
<dbReference type="Pfam" id="PF08521">
    <property type="entry name" value="2CSK_N"/>
    <property type="match status" value="1"/>
</dbReference>
<name>A0A157K9Q2_9BORD</name>
<comment type="catalytic activity">
    <reaction evidence="1">
        <text>ATP + protein L-histidine = ADP + protein N-phospho-L-histidine.</text>
        <dbReference type="EC" id="2.7.13.3"/>
    </reaction>
</comment>
<dbReference type="SMART" id="SM00388">
    <property type="entry name" value="HisKA"/>
    <property type="match status" value="1"/>
</dbReference>
<dbReference type="CDD" id="cd00075">
    <property type="entry name" value="HATPase"/>
    <property type="match status" value="1"/>
</dbReference>
<dbReference type="EMBL" id="FKBS01000006">
    <property type="protein sequence ID" value="SAH80896.1"/>
    <property type="molecule type" value="Genomic_DNA"/>
</dbReference>
<keyword evidence="8 10" id="KW-1133">Transmembrane helix</keyword>
<evidence type="ECO:0000256" key="4">
    <source>
        <dbReference type="ARBA" id="ARBA00022553"/>
    </source>
</evidence>
<gene>
    <name evidence="12" type="primary">qseC_1</name>
    <name evidence="12" type="ORF">SAMEA1982600_00242</name>
</gene>
<evidence type="ECO:0000256" key="5">
    <source>
        <dbReference type="ARBA" id="ARBA00022679"/>
    </source>
</evidence>
<dbReference type="InterPro" id="IPR003594">
    <property type="entry name" value="HATPase_dom"/>
</dbReference>
<evidence type="ECO:0000259" key="11">
    <source>
        <dbReference type="PROSITE" id="PS50109"/>
    </source>
</evidence>
<dbReference type="EC" id="2.7.13.3" evidence="3"/>
<dbReference type="SMART" id="SM00387">
    <property type="entry name" value="HATPase_c"/>
    <property type="match status" value="1"/>
</dbReference>
<dbReference type="InterPro" id="IPR036097">
    <property type="entry name" value="HisK_dim/P_sf"/>
</dbReference>
<dbReference type="InterPro" id="IPR005467">
    <property type="entry name" value="His_kinase_dom"/>
</dbReference>
<dbReference type="InterPro" id="IPR050428">
    <property type="entry name" value="TCS_sensor_his_kinase"/>
</dbReference>
<dbReference type="InterPro" id="IPR003661">
    <property type="entry name" value="HisK_dim/P_dom"/>
</dbReference>
<evidence type="ECO:0000256" key="6">
    <source>
        <dbReference type="ARBA" id="ARBA00022692"/>
    </source>
</evidence>
<comment type="subcellular location">
    <subcellularLocation>
        <location evidence="2">Membrane</location>
    </subcellularLocation>
</comment>
<keyword evidence="7 12" id="KW-0418">Kinase</keyword>
<dbReference type="PANTHER" id="PTHR45436">
    <property type="entry name" value="SENSOR HISTIDINE KINASE YKOH"/>
    <property type="match status" value="1"/>
</dbReference>
<dbReference type="GO" id="GO:0005886">
    <property type="term" value="C:plasma membrane"/>
    <property type="evidence" value="ECO:0007669"/>
    <property type="project" value="TreeGrafter"/>
</dbReference>
<evidence type="ECO:0000256" key="10">
    <source>
        <dbReference type="SAM" id="Phobius"/>
    </source>
</evidence>
<dbReference type="AlphaFoldDB" id="A0A157K9Q2"/>
<evidence type="ECO:0000256" key="8">
    <source>
        <dbReference type="ARBA" id="ARBA00022989"/>
    </source>
</evidence>
<sequence length="487" mass="53004">MKTPQTARPRNRTLKAVLLGRLIPALVCVMLVALYLSNHQLRDQVDHAYDRSLAGALRSIDHNISTASGGLAMEQPYLLLEFFQLTASGHVYYRVATEDGLAEIGNPGLPLPDEPLISGQPRFFYAHYGDETVRVAALARPMDPPLYNDQGGRVIVQVAESLESRTEVLQSALVTSVGRDLAVVLISVLVVIWSVFNALEPLERLKEDLDTRPADDLSPVSASGVPGEVRPLVDAVNLHMARFTDQARVQRQFLDDASHQLRTPLSVLRTQTAYALREEDPAEIRAALLGMQEGLDHAVRTTNQMLSLARAKDATLAEGSAAFEPVNLVELADTVVRALLPAARARRLDLGLDLPQSPVEVKGLEWLLREALSNLLDNAIRYTPDSGEITVRVAREAHAACVVVEDSGPGMSQLDIERAGVRFRRGAAGKKKGGAGLGLAIVGTITEIHGAKLLIENRPGRQGLRVALVFTLDLPRFGAMHQKNAWS</sequence>
<dbReference type="Pfam" id="PF02518">
    <property type="entry name" value="HATPase_c"/>
    <property type="match status" value="1"/>
</dbReference>
<evidence type="ECO:0000313" key="13">
    <source>
        <dbReference type="Proteomes" id="UP000077037"/>
    </source>
</evidence>
<dbReference type="InterPro" id="IPR004358">
    <property type="entry name" value="Sig_transdc_His_kin-like_C"/>
</dbReference>
<dbReference type="Gene3D" id="3.30.565.10">
    <property type="entry name" value="Histidine kinase-like ATPase, C-terminal domain"/>
    <property type="match status" value="1"/>
</dbReference>
<dbReference type="SUPFAM" id="SSF55874">
    <property type="entry name" value="ATPase domain of HSP90 chaperone/DNA topoisomerase II/histidine kinase"/>
    <property type="match status" value="1"/>
</dbReference>
<proteinExistence type="predicted"/>
<dbReference type="Proteomes" id="UP000077037">
    <property type="component" value="Unassembled WGS sequence"/>
</dbReference>
<keyword evidence="6 10" id="KW-0812">Transmembrane</keyword>
<dbReference type="InterPro" id="IPR036890">
    <property type="entry name" value="HATPase_C_sf"/>
</dbReference>
<dbReference type="PANTHER" id="PTHR45436:SF1">
    <property type="entry name" value="SENSOR PROTEIN QSEC"/>
    <property type="match status" value="1"/>
</dbReference>
<dbReference type="CDD" id="cd00082">
    <property type="entry name" value="HisKA"/>
    <property type="match status" value="1"/>
</dbReference>
<dbReference type="PROSITE" id="PS50109">
    <property type="entry name" value="HIS_KIN"/>
    <property type="match status" value="1"/>
</dbReference>
<organism evidence="12 13">
    <name type="scientific">Bordetella ansorpii</name>
    <dbReference type="NCBI Taxonomy" id="288768"/>
    <lineage>
        <taxon>Bacteria</taxon>
        <taxon>Pseudomonadati</taxon>
        <taxon>Pseudomonadota</taxon>
        <taxon>Betaproteobacteria</taxon>
        <taxon>Burkholderiales</taxon>
        <taxon>Alcaligenaceae</taxon>
        <taxon>Bordetella</taxon>
    </lineage>
</organism>
<dbReference type="Gene3D" id="1.10.287.130">
    <property type="match status" value="1"/>
</dbReference>
<evidence type="ECO:0000256" key="9">
    <source>
        <dbReference type="ARBA" id="ARBA00023136"/>
    </source>
</evidence>
<keyword evidence="5 12" id="KW-0808">Transferase</keyword>
<dbReference type="PRINTS" id="PR00344">
    <property type="entry name" value="BCTRLSENSOR"/>
</dbReference>
<keyword evidence="4" id="KW-0597">Phosphoprotein</keyword>
<dbReference type="InterPro" id="IPR013727">
    <property type="entry name" value="2CSK_N"/>
</dbReference>
<evidence type="ECO:0000256" key="3">
    <source>
        <dbReference type="ARBA" id="ARBA00012438"/>
    </source>
</evidence>
<dbReference type="SUPFAM" id="SSF47384">
    <property type="entry name" value="Homodimeric domain of signal transducing histidine kinase"/>
    <property type="match status" value="1"/>
</dbReference>
<dbReference type="Pfam" id="PF00512">
    <property type="entry name" value="HisKA"/>
    <property type="match status" value="1"/>
</dbReference>
<reference evidence="12 13" key="1">
    <citation type="submission" date="2016-03" db="EMBL/GenBank/DDBJ databases">
        <authorList>
            <consortium name="Pathogen Informatics"/>
        </authorList>
    </citation>
    <scope>NUCLEOTIDE SEQUENCE [LARGE SCALE GENOMIC DNA]</scope>
    <source>
        <strain evidence="12 13">NCTC13364</strain>
    </source>
</reference>
<protein>
    <recommendedName>
        <fullName evidence="3">histidine kinase</fullName>
        <ecNumber evidence="3">2.7.13.3</ecNumber>
    </recommendedName>
</protein>
<accession>A0A157K9Q2</accession>
<evidence type="ECO:0000256" key="1">
    <source>
        <dbReference type="ARBA" id="ARBA00000085"/>
    </source>
</evidence>
<dbReference type="GO" id="GO:0000155">
    <property type="term" value="F:phosphorelay sensor kinase activity"/>
    <property type="evidence" value="ECO:0007669"/>
    <property type="project" value="InterPro"/>
</dbReference>
<evidence type="ECO:0000256" key="2">
    <source>
        <dbReference type="ARBA" id="ARBA00004370"/>
    </source>
</evidence>
<feature type="domain" description="Histidine kinase" evidence="11">
    <location>
        <begin position="256"/>
        <end position="478"/>
    </location>
</feature>
<feature type="transmembrane region" description="Helical" evidence="10">
    <location>
        <begin position="16"/>
        <end position="36"/>
    </location>
</feature>
<evidence type="ECO:0000313" key="12">
    <source>
        <dbReference type="EMBL" id="SAH80896.1"/>
    </source>
</evidence>